<feature type="region of interest" description="Disordered" evidence="1">
    <location>
        <begin position="1"/>
        <end position="62"/>
    </location>
</feature>
<accession>A0A423WUP1</accession>
<comment type="caution">
    <text evidence="3">The sequence shown here is derived from an EMBL/GenBank/DDBJ whole genome shotgun (WGS) entry which is preliminary data.</text>
</comment>
<keyword evidence="4" id="KW-1185">Reference proteome</keyword>
<feature type="compositionally biased region" description="Low complexity" evidence="1">
    <location>
        <begin position="1"/>
        <end position="21"/>
    </location>
</feature>
<dbReference type="SUPFAM" id="SSF56112">
    <property type="entry name" value="Protein kinase-like (PK-like)"/>
    <property type="match status" value="1"/>
</dbReference>
<dbReference type="PROSITE" id="PS50011">
    <property type="entry name" value="PROTEIN_KINASE_DOM"/>
    <property type="match status" value="1"/>
</dbReference>
<dbReference type="GO" id="GO:0005524">
    <property type="term" value="F:ATP binding"/>
    <property type="evidence" value="ECO:0007669"/>
    <property type="project" value="InterPro"/>
</dbReference>
<proteinExistence type="predicted"/>
<dbReference type="InterPro" id="IPR011009">
    <property type="entry name" value="Kinase-like_dom_sf"/>
</dbReference>
<evidence type="ECO:0000313" key="4">
    <source>
        <dbReference type="Proteomes" id="UP000283895"/>
    </source>
</evidence>
<dbReference type="Proteomes" id="UP000283895">
    <property type="component" value="Unassembled WGS sequence"/>
</dbReference>
<feature type="domain" description="Protein kinase" evidence="2">
    <location>
        <begin position="108"/>
        <end position="357"/>
    </location>
</feature>
<dbReference type="GO" id="GO:0004672">
    <property type="term" value="F:protein kinase activity"/>
    <property type="evidence" value="ECO:0007669"/>
    <property type="project" value="InterPro"/>
</dbReference>
<gene>
    <name evidence="3" type="ORF">VMCG_03842</name>
</gene>
<sequence length="357" mass="40545">MGDQAPSSSATGSADTASSPSRCEPTPPLDELKPPTPYVPGAQLRIKKHNPPPPMGGAGYSHPHPKEWDWQPYPRGKGAPKTLSQWCLKHLPRKTPPHFDQSVHRLVITRQICCGEGLNSQVVECRLDNGPELFVAKIFDGLYIDDTDVVDDLGPTYYVESWYSREAAAYKRILEHNLDGRFTPSFKGCWHFEVPLLDGKPREVRMILLESVPGSTMKSLVDSGEAKRIDPGLRLELMAQLMENCSTLDFIGLRQNDMATRNILVDTKSKRITLIDFSHSRMWGEPTSKWEEWGDPTLPASPISLFKGFWPVYGAEEWVPRELCSWEESLEWMKKRWDNSGRYQPVDYEDDVLPPCY</sequence>
<dbReference type="AlphaFoldDB" id="A0A423WUP1"/>
<dbReference type="InterPro" id="IPR000719">
    <property type="entry name" value="Prot_kinase_dom"/>
</dbReference>
<dbReference type="OrthoDB" id="4267316at2759"/>
<evidence type="ECO:0000259" key="2">
    <source>
        <dbReference type="PROSITE" id="PS50011"/>
    </source>
</evidence>
<organism evidence="3 4">
    <name type="scientific">Cytospora schulzeri</name>
    <dbReference type="NCBI Taxonomy" id="448051"/>
    <lineage>
        <taxon>Eukaryota</taxon>
        <taxon>Fungi</taxon>
        <taxon>Dikarya</taxon>
        <taxon>Ascomycota</taxon>
        <taxon>Pezizomycotina</taxon>
        <taxon>Sordariomycetes</taxon>
        <taxon>Sordariomycetidae</taxon>
        <taxon>Diaporthales</taxon>
        <taxon>Cytosporaceae</taxon>
        <taxon>Cytospora</taxon>
    </lineage>
</organism>
<evidence type="ECO:0000256" key="1">
    <source>
        <dbReference type="SAM" id="MobiDB-lite"/>
    </source>
</evidence>
<protein>
    <recommendedName>
        <fullName evidence="2">Protein kinase domain-containing protein</fullName>
    </recommendedName>
</protein>
<name>A0A423WUP1_9PEZI</name>
<dbReference type="Gene3D" id="1.10.510.10">
    <property type="entry name" value="Transferase(Phosphotransferase) domain 1"/>
    <property type="match status" value="1"/>
</dbReference>
<evidence type="ECO:0000313" key="3">
    <source>
        <dbReference type="EMBL" id="ROW07275.1"/>
    </source>
</evidence>
<dbReference type="EMBL" id="LKEA01000008">
    <property type="protein sequence ID" value="ROW07275.1"/>
    <property type="molecule type" value="Genomic_DNA"/>
</dbReference>
<reference evidence="3 4" key="1">
    <citation type="submission" date="2015-09" db="EMBL/GenBank/DDBJ databases">
        <title>Host preference determinants of Valsa canker pathogens revealed by comparative genomics.</title>
        <authorList>
            <person name="Yin Z."/>
            <person name="Huang L."/>
        </authorList>
    </citation>
    <scope>NUCLEOTIDE SEQUENCE [LARGE SCALE GENOMIC DNA]</scope>
    <source>
        <strain evidence="3 4">03-1</strain>
    </source>
</reference>